<dbReference type="Proteomes" id="UP000007887">
    <property type="component" value="Plasmid pSRC4"/>
</dbReference>
<dbReference type="KEGG" id="sri:SELR_pSRC400050"/>
<evidence type="ECO:0000313" key="2">
    <source>
        <dbReference type="Proteomes" id="UP000007887"/>
    </source>
</evidence>
<name>I0GV69_SELRL</name>
<keyword evidence="1" id="KW-0614">Plasmid</keyword>
<dbReference type="EMBL" id="AP012294">
    <property type="protein sequence ID" value="BAL84656.1"/>
    <property type="molecule type" value="Genomic_DNA"/>
</dbReference>
<dbReference type="HOGENOM" id="CLU_2540692_0_0_9"/>
<protein>
    <submittedName>
        <fullName evidence="1">Uncharacterized protein</fullName>
    </submittedName>
</protein>
<organism evidence="1 2">
    <name type="scientific">Selenomonas ruminantium subsp. lactilytica (strain NBRC 103574 / TAM6421)</name>
    <dbReference type="NCBI Taxonomy" id="927704"/>
    <lineage>
        <taxon>Bacteria</taxon>
        <taxon>Bacillati</taxon>
        <taxon>Bacillota</taxon>
        <taxon>Negativicutes</taxon>
        <taxon>Selenomonadales</taxon>
        <taxon>Selenomonadaceae</taxon>
        <taxon>Selenomonas</taxon>
    </lineage>
</organism>
<sequence>MDVKVKKRVEFIRAMETVARHINDERVFEGWLMCGVPDRFIKPTTTDEEIADYFDTDDVKDLTECFLRCMARAKKSGGLCYRD</sequence>
<proteinExistence type="predicted"/>
<gene>
    <name evidence="1" type="ordered locus">SELR_pSRC400050</name>
</gene>
<accession>I0GV69</accession>
<dbReference type="RefSeq" id="WP_014425956.1">
    <property type="nucleotide sequence ID" value="NC_017069.1"/>
</dbReference>
<geneLocation type="plasmid" evidence="1 2">
    <name>pSRC4</name>
</geneLocation>
<dbReference type="AlphaFoldDB" id="I0GV69"/>
<dbReference type="PATRIC" id="fig|927704.6.peg.3418"/>
<reference evidence="1 2" key="1">
    <citation type="submission" date="2011-10" db="EMBL/GenBank/DDBJ databases">
        <title>Whole genome sequence of Selenomonas ruminantium subsp. lactilytica TAM6421.</title>
        <authorList>
            <person name="Oguchi A."/>
            <person name="Ankai A."/>
            <person name="Kaneko J."/>
            <person name="Yamada-Narita S."/>
            <person name="Fukui S."/>
            <person name="Takahashi M."/>
            <person name="Onodera T."/>
            <person name="Kojima S."/>
            <person name="Fushimi T."/>
            <person name="Abe N."/>
            <person name="Kamio Y."/>
            <person name="Yamazaki S."/>
            <person name="Fujita N."/>
        </authorList>
    </citation>
    <scope>NUCLEOTIDE SEQUENCE [LARGE SCALE GENOMIC DNA]</scope>
    <source>
        <strain evidence="2">NBRC 103574 / TAM6421</strain>
        <plasmid evidence="1 2">pSRC4</plasmid>
    </source>
</reference>
<evidence type="ECO:0000313" key="1">
    <source>
        <dbReference type="EMBL" id="BAL84656.1"/>
    </source>
</evidence>